<dbReference type="Gene3D" id="1.20.140.160">
    <property type="match status" value="1"/>
</dbReference>
<dbReference type="EMBL" id="FQZY01000042">
    <property type="protein sequence ID" value="SHK31036.1"/>
    <property type="molecule type" value="Genomic_DNA"/>
</dbReference>
<dbReference type="InterPro" id="IPR013324">
    <property type="entry name" value="RNA_pol_sigma_r3/r4-like"/>
</dbReference>
<dbReference type="SUPFAM" id="SSF88659">
    <property type="entry name" value="Sigma3 and sigma4 domains of RNA polymerase sigma factors"/>
    <property type="match status" value="1"/>
</dbReference>
<accession>A0A1M6RF69</accession>
<evidence type="ECO:0000313" key="2">
    <source>
        <dbReference type="EMBL" id="SHK31036.1"/>
    </source>
</evidence>
<dbReference type="InterPro" id="IPR007630">
    <property type="entry name" value="RNA_pol_sigma70_r4"/>
</dbReference>
<dbReference type="AlphaFoldDB" id="A0A1M6RF69"/>
<protein>
    <submittedName>
        <fullName evidence="2">RNA polymerase sigma factor, sigma-70 family</fullName>
    </submittedName>
</protein>
<dbReference type="STRING" id="1121950.SAMN02745243_02674"/>
<dbReference type="GO" id="GO:0006352">
    <property type="term" value="P:DNA-templated transcription initiation"/>
    <property type="evidence" value="ECO:0007669"/>
    <property type="project" value="InterPro"/>
</dbReference>
<sequence>MDKSTLKQYKSLLGEIPQINTKLDKLYKQRDNIQVVQIKVTKSGDDFPYIEEHLTVKADEPREADEVNKRIRLYELRLDEAERMQREIEEFIAGIPDSTDRQIFELSFLEGKKQREVADAVGYTQGRVSQIISCYLQD</sequence>
<dbReference type="RefSeq" id="WP_073111309.1">
    <property type="nucleotide sequence ID" value="NZ_FQZY01000042.1"/>
</dbReference>
<keyword evidence="3" id="KW-1185">Reference proteome</keyword>
<dbReference type="Proteomes" id="UP000184301">
    <property type="component" value="Unassembled WGS sequence"/>
</dbReference>
<evidence type="ECO:0000259" key="1">
    <source>
        <dbReference type="Pfam" id="PF04545"/>
    </source>
</evidence>
<dbReference type="Pfam" id="PF04545">
    <property type="entry name" value="Sigma70_r4"/>
    <property type="match status" value="1"/>
</dbReference>
<reference evidence="2 3" key="1">
    <citation type="submission" date="2016-11" db="EMBL/GenBank/DDBJ databases">
        <authorList>
            <person name="Jaros S."/>
            <person name="Januszkiewicz K."/>
            <person name="Wedrychowicz H."/>
        </authorList>
    </citation>
    <scope>NUCLEOTIDE SEQUENCE [LARGE SCALE GENOMIC DNA]</scope>
    <source>
        <strain evidence="2 3">DSM 15480</strain>
    </source>
</reference>
<name>A0A1M6RF69_9FIRM</name>
<proteinExistence type="predicted"/>
<evidence type="ECO:0000313" key="3">
    <source>
        <dbReference type="Proteomes" id="UP000184301"/>
    </source>
</evidence>
<dbReference type="GO" id="GO:0003700">
    <property type="term" value="F:DNA-binding transcription factor activity"/>
    <property type="evidence" value="ECO:0007669"/>
    <property type="project" value="InterPro"/>
</dbReference>
<gene>
    <name evidence="2" type="ORF">SAMN02745243_02674</name>
</gene>
<organism evidence="2 3">
    <name type="scientific">Hespellia stercorisuis DSM 15480</name>
    <dbReference type="NCBI Taxonomy" id="1121950"/>
    <lineage>
        <taxon>Bacteria</taxon>
        <taxon>Bacillati</taxon>
        <taxon>Bacillota</taxon>
        <taxon>Clostridia</taxon>
        <taxon>Lachnospirales</taxon>
        <taxon>Lachnospiraceae</taxon>
        <taxon>Hespellia</taxon>
    </lineage>
</organism>
<feature type="domain" description="RNA polymerase sigma-70 region 4" evidence="1">
    <location>
        <begin position="99"/>
        <end position="133"/>
    </location>
</feature>